<keyword evidence="1" id="KW-0732">Signal</keyword>
<dbReference type="AlphaFoldDB" id="A0A1I1ZB63"/>
<name>A0A1I1ZB63_9BURK</name>
<protein>
    <submittedName>
        <fullName evidence="2">Invasion protein IalB, involved in pathogenesis</fullName>
    </submittedName>
</protein>
<reference evidence="3" key="1">
    <citation type="submission" date="2016-10" db="EMBL/GenBank/DDBJ databases">
        <authorList>
            <person name="Varghese N."/>
            <person name="Submissions S."/>
        </authorList>
    </citation>
    <scope>NUCLEOTIDE SEQUENCE [LARGE SCALE GENOMIC DNA]</scope>
    <source>
        <strain evidence="3">DSM 27981</strain>
    </source>
</reference>
<dbReference type="InterPro" id="IPR010642">
    <property type="entry name" value="Invasion_prot_B"/>
</dbReference>
<proteinExistence type="predicted"/>
<gene>
    <name evidence="2" type="ORF">SAMN04489711_10136</name>
</gene>
<dbReference type="Gene3D" id="2.60.40.1880">
    <property type="entry name" value="Invasion associated locus B (IalB) protein"/>
    <property type="match status" value="1"/>
</dbReference>
<evidence type="ECO:0000256" key="1">
    <source>
        <dbReference type="SAM" id="SignalP"/>
    </source>
</evidence>
<dbReference type="EMBL" id="FONX01000001">
    <property type="protein sequence ID" value="SFE28991.1"/>
    <property type="molecule type" value="Genomic_DNA"/>
</dbReference>
<dbReference type="InterPro" id="IPR038696">
    <property type="entry name" value="IalB_sf"/>
</dbReference>
<feature type="signal peptide" evidence="1">
    <location>
        <begin position="1"/>
        <end position="41"/>
    </location>
</feature>
<dbReference type="Pfam" id="PF06776">
    <property type="entry name" value="IalB"/>
    <property type="match status" value="1"/>
</dbReference>
<evidence type="ECO:0000313" key="3">
    <source>
        <dbReference type="Proteomes" id="UP000199119"/>
    </source>
</evidence>
<organism evidence="2 3">
    <name type="scientific">Paracidovorax wautersii</name>
    <dbReference type="NCBI Taxonomy" id="1177982"/>
    <lineage>
        <taxon>Bacteria</taxon>
        <taxon>Pseudomonadati</taxon>
        <taxon>Pseudomonadota</taxon>
        <taxon>Betaproteobacteria</taxon>
        <taxon>Burkholderiales</taxon>
        <taxon>Comamonadaceae</taxon>
        <taxon>Paracidovorax</taxon>
    </lineage>
</organism>
<feature type="chain" id="PRO_5011606424" evidence="1">
    <location>
        <begin position="42"/>
        <end position="227"/>
    </location>
</feature>
<dbReference type="Proteomes" id="UP000199119">
    <property type="component" value="Unassembled WGS sequence"/>
</dbReference>
<sequence length="227" mass="24014">MQYSHSFPPAPGSRQRRNSPWWLLACVLLALTAAHASPALAQNRSAEVPALARQGAVAATPGAAADVAAAAGASTERYQEWLISCEGPANGRYCTLEQDLRRREDNRRLVLLEVKPESMDSALVGLTLPLGLDLRSGLALQIDDGPMVQGVPYRTCLQQGCLVSMRFDQGTLEGMRTGKVLKVRTGVASGGVADFQLPLAGFAQAYVRMAALAATASASPAVSARRP</sequence>
<evidence type="ECO:0000313" key="2">
    <source>
        <dbReference type="EMBL" id="SFE28991.1"/>
    </source>
</evidence>
<dbReference type="STRING" id="1177982.SAMN04489711_10136"/>
<keyword evidence="3" id="KW-1185">Reference proteome</keyword>
<accession>A0A1I1ZB63</accession>